<comment type="caution">
    <text evidence="3">The sequence shown here is derived from an EMBL/GenBank/DDBJ whole genome shotgun (WGS) entry which is preliminary data.</text>
</comment>
<protein>
    <submittedName>
        <fullName evidence="3">Glycosyltransferase family 9 protein</fullName>
        <ecNumber evidence="3">2.4.-.-</ecNumber>
    </submittedName>
</protein>
<evidence type="ECO:0000256" key="2">
    <source>
        <dbReference type="ARBA" id="ARBA00022679"/>
    </source>
</evidence>
<dbReference type="Pfam" id="PF01075">
    <property type="entry name" value="Glyco_transf_9"/>
    <property type="match status" value="1"/>
</dbReference>
<dbReference type="SUPFAM" id="SSF53756">
    <property type="entry name" value="UDP-Glycosyltransferase/glycogen phosphorylase"/>
    <property type="match status" value="1"/>
</dbReference>
<dbReference type="PANTHER" id="PTHR30160">
    <property type="entry name" value="TETRAACYLDISACCHARIDE 4'-KINASE-RELATED"/>
    <property type="match status" value="1"/>
</dbReference>
<dbReference type="EC" id="2.4.-.-" evidence="3"/>
<proteinExistence type="predicted"/>
<evidence type="ECO:0000256" key="1">
    <source>
        <dbReference type="ARBA" id="ARBA00022676"/>
    </source>
</evidence>
<accession>A0ABU2QUK4</accession>
<dbReference type="CDD" id="cd03789">
    <property type="entry name" value="GT9_LPS_heptosyltransferase"/>
    <property type="match status" value="1"/>
</dbReference>
<dbReference type="InterPro" id="IPR051199">
    <property type="entry name" value="LPS_LOS_Heptosyltrfase"/>
</dbReference>
<evidence type="ECO:0000313" key="3">
    <source>
        <dbReference type="EMBL" id="MDT0407722.1"/>
    </source>
</evidence>
<name>A0ABU2QUK4_9ACTN</name>
<dbReference type="RefSeq" id="WP_010276612.1">
    <property type="nucleotide sequence ID" value="NZ_JAVRET010000002.1"/>
</dbReference>
<keyword evidence="4" id="KW-1185">Reference proteome</keyword>
<evidence type="ECO:0000313" key="4">
    <source>
        <dbReference type="Proteomes" id="UP001183610"/>
    </source>
</evidence>
<keyword evidence="2 3" id="KW-0808">Transferase</keyword>
<dbReference type="GO" id="GO:0016757">
    <property type="term" value="F:glycosyltransferase activity"/>
    <property type="evidence" value="ECO:0007669"/>
    <property type="project" value="UniProtKB-KW"/>
</dbReference>
<dbReference type="EMBL" id="JAVRET010000002">
    <property type="protein sequence ID" value="MDT0407722.1"/>
    <property type="molecule type" value="Genomic_DNA"/>
</dbReference>
<dbReference type="InterPro" id="IPR002201">
    <property type="entry name" value="Glyco_trans_9"/>
</dbReference>
<dbReference type="Gene3D" id="3.40.50.2000">
    <property type="entry name" value="Glycogen Phosphorylase B"/>
    <property type="match status" value="2"/>
</dbReference>
<gene>
    <name evidence="3" type="ORF">RM698_01480</name>
</gene>
<organism evidence="3 4">
    <name type="scientific">Streptomyces evansiae</name>
    <dbReference type="NCBI Taxonomy" id="3075535"/>
    <lineage>
        <taxon>Bacteria</taxon>
        <taxon>Bacillati</taxon>
        <taxon>Actinomycetota</taxon>
        <taxon>Actinomycetes</taxon>
        <taxon>Kitasatosporales</taxon>
        <taxon>Streptomycetaceae</taxon>
        <taxon>Streptomyces</taxon>
    </lineage>
</organism>
<sequence length="324" mass="33827">MPPSSPPPTTLVLRALGLGDLLAGVPALRALRRAHPDHRLVLAAPPALREAAHASGAVDELFPAEAPGRGVPELRHWPGPAPALAVDLHGTGPESHRALAALSPARLLSYAGAHPPASPPRGDDHERVLWCRLLTAHGIPADPADLLLTPPTARSPAPGAVVVHPGANAPAREWPAERYAEVIRALRADGRRVVITGGPDEKDLVARLGHATGMPDDDLFPGTLSFGTLAALLSRAALLLSSDTGPAHLAVACATPSVTLFGPVPPWRWGPPEEPRHAALWHPGPPGNPHGRTPDRQLLCLTVPEVLTAVRNRLAAPLERGGHG</sequence>
<dbReference type="Proteomes" id="UP001183610">
    <property type="component" value="Unassembled WGS sequence"/>
</dbReference>
<keyword evidence="1 3" id="KW-0328">Glycosyltransferase</keyword>
<dbReference type="PANTHER" id="PTHR30160:SF1">
    <property type="entry name" value="LIPOPOLYSACCHARIDE 1,2-N-ACETYLGLUCOSAMINETRANSFERASE-RELATED"/>
    <property type="match status" value="1"/>
</dbReference>
<reference evidence="4" key="1">
    <citation type="submission" date="2023-07" db="EMBL/GenBank/DDBJ databases">
        <title>30 novel species of actinomycetes from the DSMZ collection.</title>
        <authorList>
            <person name="Nouioui I."/>
        </authorList>
    </citation>
    <scope>NUCLEOTIDE SEQUENCE [LARGE SCALE GENOMIC DNA]</scope>
    <source>
        <strain evidence="4">DSM 41979</strain>
    </source>
</reference>